<feature type="region of interest" description="Disordered" evidence="7">
    <location>
        <begin position="22"/>
        <end position="75"/>
    </location>
</feature>
<dbReference type="InterPro" id="IPR050339">
    <property type="entry name" value="CC_SR_Kinase"/>
</dbReference>
<dbReference type="PROSITE" id="PS00107">
    <property type="entry name" value="PROTEIN_KINASE_ATP"/>
    <property type="match status" value="1"/>
</dbReference>
<feature type="compositionally biased region" description="Basic residues" evidence="7">
    <location>
        <begin position="66"/>
        <end position="75"/>
    </location>
</feature>
<dbReference type="PANTHER" id="PTHR11042">
    <property type="entry name" value="EUKARYOTIC TRANSLATION INITIATION FACTOR 2-ALPHA KINASE EIF2-ALPHA KINASE -RELATED"/>
    <property type="match status" value="1"/>
</dbReference>
<gene>
    <name evidence="9" type="ORF">TVY486_0403230</name>
</gene>
<evidence type="ECO:0000256" key="3">
    <source>
        <dbReference type="ARBA" id="ARBA00022777"/>
    </source>
</evidence>
<feature type="binding site" evidence="6">
    <location>
        <position position="227"/>
    </location>
    <ligand>
        <name>ATP</name>
        <dbReference type="ChEBI" id="CHEBI:30616"/>
    </ligand>
</feature>
<proteinExistence type="inferred from homology"/>
<feature type="region of interest" description="Disordered" evidence="7">
    <location>
        <begin position="548"/>
        <end position="573"/>
    </location>
</feature>
<evidence type="ECO:0000259" key="8">
    <source>
        <dbReference type="PROSITE" id="PS50011"/>
    </source>
</evidence>
<feature type="region of interest" description="Disordered" evidence="7">
    <location>
        <begin position="84"/>
        <end position="103"/>
    </location>
</feature>
<dbReference type="InterPro" id="IPR008271">
    <property type="entry name" value="Ser/Thr_kinase_AS"/>
</dbReference>
<dbReference type="PANTHER" id="PTHR11042:SF186">
    <property type="entry name" value="KINASE, PUTATIVE-RELATED"/>
    <property type="match status" value="1"/>
</dbReference>
<name>G0TUM2_TRYVY</name>
<dbReference type="GO" id="GO:0005634">
    <property type="term" value="C:nucleus"/>
    <property type="evidence" value="ECO:0007669"/>
    <property type="project" value="TreeGrafter"/>
</dbReference>
<accession>G0TUM2</accession>
<sequence length="591" mass="65688">MNMTSKGLMDSSRVLFPVSEVNSNSNNGNNGGTDICSAHDGWRTPLSAQQPPSCWVTRKTPDTPIKKPRTRHERRGNRQITYVSSGSRKREAAPHCGGVTSRKRPSIELSQFSALRLDDTDAVAFASQERNGHREHAVVPQVPFTQHIYSQTSSPRAFGVVRRGIGHSFLPYAPESQEHSQADSEFSNFLNYRIQNDFREVRELGKGSFGRVALFEETSTGSLVAIKVSSSKTNLEHRRRLERERDILKMVRGFPHVVQLLDSWVEGHTPQVFLQLEYCPGGSVAERAEQRRQRGEAWSERELTVFLAHMALALNALHSVNIVHLDFKPDNVLIDDVGDYKLGDFGCSAVVGEDGRQKVNFIESNSQLVSTTDAWGKAGTAVSTMLFGGLTQLSAVSVEEGDCRYLCDDMINGKQHPKKGDMFSLGISLFELMSGEPLPNRGEAFLKLRQNSPVELLVGRGYSRRFAGLVASLMHGDPTERPESLHVLQFIQLPQHVPQLVSQWPTLGKEEGCEEKDKKFAEMSFAYATLEVYCRLVDVARRELNTRDTNSSRATMNTGTHGDEDGAAGGVVQRPCTDTDEFCTPKTTPSF</sequence>
<evidence type="ECO:0000256" key="4">
    <source>
        <dbReference type="ARBA" id="ARBA00022840"/>
    </source>
</evidence>
<dbReference type="Pfam" id="PF00069">
    <property type="entry name" value="Pkinase"/>
    <property type="match status" value="1"/>
</dbReference>
<dbReference type="InterPro" id="IPR000719">
    <property type="entry name" value="Prot_kinase_dom"/>
</dbReference>
<dbReference type="GO" id="GO:0005737">
    <property type="term" value="C:cytoplasm"/>
    <property type="evidence" value="ECO:0007669"/>
    <property type="project" value="TreeGrafter"/>
</dbReference>
<evidence type="ECO:0000256" key="1">
    <source>
        <dbReference type="ARBA" id="ARBA00022679"/>
    </source>
</evidence>
<evidence type="ECO:0000256" key="6">
    <source>
        <dbReference type="PROSITE-ProRule" id="PRU10141"/>
    </source>
</evidence>
<protein>
    <submittedName>
        <fullName evidence="9">Putative serine/threonine-protein kinase</fullName>
        <ecNumber evidence="9">2.7.11.1</ecNumber>
    </submittedName>
</protein>
<dbReference type="PROSITE" id="PS00108">
    <property type="entry name" value="PROTEIN_KINASE_ST"/>
    <property type="match status" value="1"/>
</dbReference>
<keyword evidence="1 9" id="KW-0808">Transferase</keyword>
<feature type="compositionally biased region" description="Polar residues" evidence="7">
    <location>
        <begin position="548"/>
        <end position="560"/>
    </location>
</feature>
<dbReference type="GO" id="GO:0005524">
    <property type="term" value="F:ATP binding"/>
    <property type="evidence" value="ECO:0007669"/>
    <property type="project" value="UniProtKB-UniRule"/>
</dbReference>
<reference evidence="9" key="1">
    <citation type="journal article" date="2012" name="Proc. Natl. Acad. Sci. U.S.A.">
        <title>Antigenic diversity is generated by distinct evolutionary mechanisms in African trypanosome species.</title>
        <authorList>
            <person name="Jackson A.P."/>
            <person name="Berry A."/>
            <person name="Aslett M."/>
            <person name="Allison H.C."/>
            <person name="Burton P."/>
            <person name="Vavrova-Anderson J."/>
            <person name="Brown R."/>
            <person name="Browne H."/>
            <person name="Corton N."/>
            <person name="Hauser H."/>
            <person name="Gamble J."/>
            <person name="Gilderthorp R."/>
            <person name="Marcello L."/>
            <person name="McQuillan J."/>
            <person name="Otto T.D."/>
            <person name="Quail M.A."/>
            <person name="Sanders M.J."/>
            <person name="van Tonder A."/>
            <person name="Ginger M.L."/>
            <person name="Field M.C."/>
            <person name="Barry J.D."/>
            <person name="Hertz-Fowler C."/>
            <person name="Berriman M."/>
        </authorList>
    </citation>
    <scope>NUCLEOTIDE SEQUENCE</scope>
    <source>
        <strain evidence="9">Y486</strain>
    </source>
</reference>
<dbReference type="InterPro" id="IPR011009">
    <property type="entry name" value="Kinase-like_dom_sf"/>
</dbReference>
<keyword evidence="4 6" id="KW-0067">ATP-binding</keyword>
<dbReference type="GO" id="GO:0004674">
    <property type="term" value="F:protein serine/threonine kinase activity"/>
    <property type="evidence" value="ECO:0007669"/>
    <property type="project" value="UniProtKB-EC"/>
</dbReference>
<feature type="domain" description="Protein kinase" evidence="8">
    <location>
        <begin position="198"/>
        <end position="500"/>
    </location>
</feature>
<dbReference type="Gene3D" id="3.30.200.20">
    <property type="entry name" value="Phosphorylase Kinase, domain 1"/>
    <property type="match status" value="1"/>
</dbReference>
<evidence type="ECO:0000256" key="2">
    <source>
        <dbReference type="ARBA" id="ARBA00022741"/>
    </source>
</evidence>
<evidence type="ECO:0000256" key="5">
    <source>
        <dbReference type="ARBA" id="ARBA00037982"/>
    </source>
</evidence>
<evidence type="ECO:0000256" key="7">
    <source>
        <dbReference type="SAM" id="MobiDB-lite"/>
    </source>
</evidence>
<dbReference type="VEuPathDB" id="TriTrypDB:TvY486_0403230"/>
<dbReference type="EMBL" id="HE573020">
    <property type="protein sequence ID" value="CCC47657.1"/>
    <property type="molecule type" value="Genomic_DNA"/>
</dbReference>
<dbReference type="EC" id="2.7.11.1" evidence="9"/>
<dbReference type="AlphaFoldDB" id="G0TUM2"/>
<dbReference type="Gene3D" id="1.10.510.10">
    <property type="entry name" value="Transferase(Phosphotransferase) domain 1"/>
    <property type="match status" value="1"/>
</dbReference>
<dbReference type="InterPro" id="IPR017441">
    <property type="entry name" value="Protein_kinase_ATP_BS"/>
</dbReference>
<evidence type="ECO:0000313" key="9">
    <source>
        <dbReference type="EMBL" id="CCC47657.1"/>
    </source>
</evidence>
<keyword evidence="2 6" id="KW-0547">Nucleotide-binding</keyword>
<keyword evidence="3 9" id="KW-0418">Kinase</keyword>
<dbReference type="PROSITE" id="PS50011">
    <property type="entry name" value="PROTEIN_KINASE_DOM"/>
    <property type="match status" value="1"/>
</dbReference>
<organism evidence="9">
    <name type="scientific">Trypanosoma vivax (strain Y486)</name>
    <dbReference type="NCBI Taxonomy" id="1055687"/>
    <lineage>
        <taxon>Eukaryota</taxon>
        <taxon>Discoba</taxon>
        <taxon>Euglenozoa</taxon>
        <taxon>Kinetoplastea</taxon>
        <taxon>Metakinetoplastina</taxon>
        <taxon>Trypanosomatida</taxon>
        <taxon>Trypanosomatidae</taxon>
        <taxon>Trypanosoma</taxon>
        <taxon>Duttonella</taxon>
    </lineage>
</organism>
<dbReference type="SUPFAM" id="SSF56112">
    <property type="entry name" value="Protein kinase-like (PK-like)"/>
    <property type="match status" value="1"/>
</dbReference>
<comment type="similarity">
    <text evidence="5">Belongs to the protein kinase superfamily. Ser/Thr protein kinase family. GCN2 subfamily.</text>
</comment>